<proteinExistence type="predicted"/>
<dbReference type="InterPro" id="IPR011990">
    <property type="entry name" value="TPR-like_helical_dom_sf"/>
</dbReference>
<sequence length="159" mass="17127">MHAHTLAKAGDRRAALTEAGNARSLLAADPGDEPTFWALTWGPARASVYSRTARVHETLGDHRAAQEYARAATARTGSGYARVVALDLASAAEIHLKHGGVEQACATWMRALDRMNGVHSARARKAVIRMRGDIAGFRARGLRCAVDLDERARELLTSA</sequence>
<evidence type="ECO:0000313" key="2">
    <source>
        <dbReference type="Proteomes" id="UP000199051"/>
    </source>
</evidence>
<dbReference type="RefSeq" id="WP_092774975.1">
    <property type="nucleotide sequence ID" value="NZ_FOGI01000002.1"/>
</dbReference>
<keyword evidence="2" id="KW-1185">Reference proteome</keyword>
<gene>
    <name evidence="1" type="ORF">SAMN04487818_1024</name>
</gene>
<accession>A0A1H9M7X7</accession>
<evidence type="ECO:0008006" key="3">
    <source>
        <dbReference type="Google" id="ProtNLM"/>
    </source>
</evidence>
<dbReference type="EMBL" id="FOGI01000002">
    <property type="protein sequence ID" value="SER19681.1"/>
    <property type="molecule type" value="Genomic_DNA"/>
</dbReference>
<reference evidence="2" key="1">
    <citation type="submission" date="2016-10" db="EMBL/GenBank/DDBJ databases">
        <authorList>
            <person name="Varghese N."/>
            <person name="Submissions S."/>
        </authorList>
    </citation>
    <scope>NUCLEOTIDE SEQUENCE [LARGE SCALE GENOMIC DNA]</scope>
    <source>
        <strain evidence="2">DSM 44260</strain>
    </source>
</reference>
<dbReference type="Proteomes" id="UP000199051">
    <property type="component" value="Unassembled WGS sequence"/>
</dbReference>
<organism evidence="1 2">
    <name type="scientific">Actinokineospora terrae</name>
    <dbReference type="NCBI Taxonomy" id="155974"/>
    <lineage>
        <taxon>Bacteria</taxon>
        <taxon>Bacillati</taxon>
        <taxon>Actinomycetota</taxon>
        <taxon>Actinomycetes</taxon>
        <taxon>Pseudonocardiales</taxon>
        <taxon>Pseudonocardiaceae</taxon>
        <taxon>Actinokineospora</taxon>
    </lineage>
</organism>
<protein>
    <recommendedName>
        <fullName evidence="3">Tetratricopeptide repeat-containing protein</fullName>
    </recommendedName>
</protein>
<dbReference type="SUPFAM" id="SSF48452">
    <property type="entry name" value="TPR-like"/>
    <property type="match status" value="1"/>
</dbReference>
<evidence type="ECO:0000313" key="1">
    <source>
        <dbReference type="EMBL" id="SER19681.1"/>
    </source>
</evidence>
<dbReference type="AlphaFoldDB" id="A0A1H9M7X7"/>
<name>A0A1H9M7X7_9PSEU</name>